<feature type="transmembrane region" description="Helical" evidence="16">
    <location>
        <begin position="117"/>
        <end position="139"/>
    </location>
</feature>
<evidence type="ECO:0000256" key="14">
    <source>
        <dbReference type="ARBA" id="ARBA00032361"/>
    </source>
</evidence>
<evidence type="ECO:0000256" key="16">
    <source>
        <dbReference type="SAM" id="Phobius"/>
    </source>
</evidence>
<keyword evidence="12" id="KW-0594">Phospholipid biosynthesis</keyword>
<comment type="catalytic activity">
    <reaction evidence="1">
        <text>a CDP-1,2-diacyl-sn-glycerol + L-serine = a 1,2-diacyl-sn-glycero-3-phospho-L-serine + CMP + H(+)</text>
        <dbReference type="Rhea" id="RHEA:16913"/>
        <dbReference type="ChEBI" id="CHEBI:15378"/>
        <dbReference type="ChEBI" id="CHEBI:33384"/>
        <dbReference type="ChEBI" id="CHEBI:57262"/>
        <dbReference type="ChEBI" id="CHEBI:58332"/>
        <dbReference type="ChEBI" id="CHEBI:60377"/>
        <dbReference type="EC" id="2.7.8.8"/>
    </reaction>
</comment>
<sequence>MNKSSIPNIMTFGNLVCGILSIQYTMLGNFKVAGVLVLLAGVLDRYDGTVARFLKVSSELGKELDSLADLVSFGVAPSILAFSLYKFHNLGIIGFILLVLFPVSGAFRLARYNCSDFNNVFTGVPITIAGSLMAIIVLLTETKHVPQIFPIVVVLLLSYLMVSKYQIKKR</sequence>
<dbReference type="GO" id="GO:0003882">
    <property type="term" value="F:CDP-diacylglycerol-serine O-phosphatidyltransferase activity"/>
    <property type="evidence" value="ECO:0007669"/>
    <property type="project" value="UniProtKB-EC"/>
</dbReference>
<keyword evidence="6" id="KW-0444">Lipid biosynthesis</keyword>
<evidence type="ECO:0000256" key="11">
    <source>
        <dbReference type="ARBA" id="ARBA00023136"/>
    </source>
</evidence>
<dbReference type="InterPro" id="IPR048254">
    <property type="entry name" value="CDP_ALCOHOL_P_TRANSF_CS"/>
</dbReference>
<evidence type="ECO:0000256" key="12">
    <source>
        <dbReference type="ARBA" id="ARBA00023209"/>
    </source>
</evidence>
<comment type="subcellular location">
    <subcellularLocation>
        <location evidence="2">Endomembrane system</location>
        <topology evidence="2">Multi-pass membrane protein</topology>
    </subcellularLocation>
</comment>
<dbReference type="InterPro" id="IPR004533">
    <property type="entry name" value="CDP-diaglyc--ser_O-PTrfase"/>
</dbReference>
<dbReference type="PANTHER" id="PTHR14269:SF61">
    <property type="entry name" value="CDP-DIACYLGLYCEROL--SERINE O-PHOSPHATIDYLTRANSFERASE"/>
    <property type="match status" value="1"/>
</dbReference>
<dbReference type="InterPro" id="IPR050324">
    <property type="entry name" value="CDP-alcohol_PTase-I"/>
</dbReference>
<evidence type="ECO:0000256" key="13">
    <source>
        <dbReference type="ARBA" id="ARBA00023264"/>
    </source>
</evidence>
<evidence type="ECO:0000256" key="5">
    <source>
        <dbReference type="ARBA" id="ARBA00017171"/>
    </source>
</evidence>
<dbReference type="Gene3D" id="1.20.120.1760">
    <property type="match status" value="1"/>
</dbReference>
<keyword evidence="9 16" id="KW-1133">Transmembrane helix</keyword>
<dbReference type="Pfam" id="PF01066">
    <property type="entry name" value="CDP-OH_P_transf"/>
    <property type="match status" value="1"/>
</dbReference>
<evidence type="ECO:0000256" key="6">
    <source>
        <dbReference type="ARBA" id="ARBA00022516"/>
    </source>
</evidence>
<dbReference type="RefSeq" id="WP_021281517.1">
    <property type="nucleotide sequence ID" value="NZ_JAGGLL010000014.1"/>
</dbReference>
<feature type="transmembrane region" description="Helical" evidence="16">
    <location>
        <begin position="145"/>
        <end position="162"/>
    </location>
</feature>
<accession>A0ABS4K3A2</accession>
<evidence type="ECO:0000256" key="4">
    <source>
        <dbReference type="ARBA" id="ARBA00013174"/>
    </source>
</evidence>
<keyword evidence="11 16" id="KW-0472">Membrane</keyword>
<dbReference type="PANTHER" id="PTHR14269">
    <property type="entry name" value="CDP-DIACYLGLYCEROL--GLYCEROL-3-PHOSPHATE 3-PHOSPHATIDYLTRANSFERASE-RELATED"/>
    <property type="match status" value="1"/>
</dbReference>
<dbReference type="EMBL" id="JAGGLL010000014">
    <property type="protein sequence ID" value="MBP2022267.1"/>
    <property type="molecule type" value="Genomic_DNA"/>
</dbReference>
<dbReference type="EC" id="2.7.8.8" evidence="4"/>
<dbReference type="PROSITE" id="PS00379">
    <property type="entry name" value="CDP_ALCOHOL_P_TRANSF"/>
    <property type="match status" value="1"/>
</dbReference>
<feature type="transmembrane region" description="Helical" evidence="16">
    <location>
        <begin position="91"/>
        <end position="110"/>
    </location>
</feature>
<evidence type="ECO:0000256" key="7">
    <source>
        <dbReference type="ARBA" id="ARBA00022679"/>
    </source>
</evidence>
<protein>
    <recommendedName>
        <fullName evidence="5">CDP-diacylglycerol--serine O-phosphatidyltransferase</fullName>
        <ecNumber evidence="4">2.7.8.8</ecNumber>
    </recommendedName>
    <alternativeName>
        <fullName evidence="14">Phosphatidylserine synthase</fullName>
    </alternativeName>
</protein>
<evidence type="ECO:0000256" key="3">
    <source>
        <dbReference type="ARBA" id="ARBA00010441"/>
    </source>
</evidence>
<evidence type="ECO:0000313" key="18">
    <source>
        <dbReference type="Proteomes" id="UP001519308"/>
    </source>
</evidence>
<proteinExistence type="inferred from homology"/>
<comment type="caution">
    <text evidence="17">The sequence shown here is derived from an EMBL/GenBank/DDBJ whole genome shotgun (WGS) entry which is preliminary data.</text>
</comment>
<keyword evidence="7 15" id="KW-0808">Transferase</keyword>
<keyword evidence="13" id="KW-1208">Phospholipid metabolism</keyword>
<evidence type="ECO:0000256" key="8">
    <source>
        <dbReference type="ARBA" id="ARBA00022692"/>
    </source>
</evidence>
<evidence type="ECO:0000256" key="10">
    <source>
        <dbReference type="ARBA" id="ARBA00023098"/>
    </source>
</evidence>
<keyword evidence="10" id="KW-0443">Lipid metabolism</keyword>
<comment type="similarity">
    <text evidence="3 15">Belongs to the CDP-alcohol phosphatidyltransferase class-I family.</text>
</comment>
<evidence type="ECO:0000256" key="2">
    <source>
        <dbReference type="ARBA" id="ARBA00004127"/>
    </source>
</evidence>
<dbReference type="InterPro" id="IPR043130">
    <property type="entry name" value="CDP-OH_PTrfase_TM_dom"/>
</dbReference>
<reference evidence="17 18" key="1">
    <citation type="submission" date="2021-03" db="EMBL/GenBank/DDBJ databases">
        <title>Genomic Encyclopedia of Type Strains, Phase IV (KMG-IV): sequencing the most valuable type-strain genomes for metagenomic binning, comparative biology and taxonomic classification.</title>
        <authorList>
            <person name="Goeker M."/>
        </authorList>
    </citation>
    <scope>NUCLEOTIDE SEQUENCE [LARGE SCALE GENOMIC DNA]</scope>
    <source>
        <strain evidence="17 18">DSM 28650</strain>
    </source>
</reference>
<evidence type="ECO:0000256" key="9">
    <source>
        <dbReference type="ARBA" id="ARBA00022989"/>
    </source>
</evidence>
<evidence type="ECO:0000256" key="1">
    <source>
        <dbReference type="ARBA" id="ARBA00000287"/>
    </source>
</evidence>
<evidence type="ECO:0000256" key="15">
    <source>
        <dbReference type="RuleBase" id="RU003750"/>
    </source>
</evidence>
<organism evidence="17 18">
    <name type="scientific">Clostridium punense</name>
    <dbReference type="NCBI Taxonomy" id="1054297"/>
    <lineage>
        <taxon>Bacteria</taxon>
        <taxon>Bacillati</taxon>
        <taxon>Bacillota</taxon>
        <taxon>Clostridia</taxon>
        <taxon>Eubacteriales</taxon>
        <taxon>Clostridiaceae</taxon>
        <taxon>Clostridium</taxon>
    </lineage>
</organism>
<dbReference type="Proteomes" id="UP001519308">
    <property type="component" value="Unassembled WGS sequence"/>
</dbReference>
<dbReference type="NCBIfam" id="TIGR00473">
    <property type="entry name" value="pssA"/>
    <property type="match status" value="1"/>
</dbReference>
<dbReference type="InterPro" id="IPR000462">
    <property type="entry name" value="CDP-OH_P_trans"/>
</dbReference>
<keyword evidence="8 16" id="KW-0812">Transmembrane</keyword>
<keyword evidence="18" id="KW-1185">Reference proteome</keyword>
<gene>
    <name evidence="17" type="ORF">J2Z44_002068</name>
</gene>
<evidence type="ECO:0000313" key="17">
    <source>
        <dbReference type="EMBL" id="MBP2022267.1"/>
    </source>
</evidence>
<name>A0ABS4K3A2_9CLOT</name>